<dbReference type="Gramene" id="mRNA:HanXRQr2_Chr09g0390751">
    <property type="protein sequence ID" value="mRNA:HanXRQr2_Chr09g0390751"/>
    <property type="gene ID" value="HanXRQr2_Chr09g0390751"/>
</dbReference>
<evidence type="ECO:0000313" key="1">
    <source>
        <dbReference type="EMBL" id="KAF5791094.1"/>
    </source>
</evidence>
<accession>A0A251TW02</accession>
<organism evidence="2 3">
    <name type="scientific">Helianthus annuus</name>
    <name type="common">Common sunflower</name>
    <dbReference type="NCBI Taxonomy" id="4232"/>
    <lineage>
        <taxon>Eukaryota</taxon>
        <taxon>Viridiplantae</taxon>
        <taxon>Streptophyta</taxon>
        <taxon>Embryophyta</taxon>
        <taxon>Tracheophyta</taxon>
        <taxon>Spermatophyta</taxon>
        <taxon>Magnoliopsida</taxon>
        <taxon>eudicotyledons</taxon>
        <taxon>Gunneridae</taxon>
        <taxon>Pentapetalae</taxon>
        <taxon>asterids</taxon>
        <taxon>campanulids</taxon>
        <taxon>Asterales</taxon>
        <taxon>Asteraceae</taxon>
        <taxon>Asteroideae</taxon>
        <taxon>Heliantheae alliance</taxon>
        <taxon>Heliantheae</taxon>
        <taxon>Helianthus</taxon>
    </lineage>
</organism>
<evidence type="ECO:0000313" key="2">
    <source>
        <dbReference type="EMBL" id="OTG15290.1"/>
    </source>
</evidence>
<dbReference type="Proteomes" id="UP000215914">
    <property type="component" value="Chromosome 9"/>
</dbReference>
<dbReference type="EMBL" id="MNCJ02000324">
    <property type="protein sequence ID" value="KAF5791094.1"/>
    <property type="molecule type" value="Genomic_DNA"/>
</dbReference>
<dbReference type="InParanoid" id="A0A251TW02"/>
<proteinExistence type="predicted"/>
<evidence type="ECO:0000313" key="3">
    <source>
        <dbReference type="Proteomes" id="UP000215914"/>
    </source>
</evidence>
<sequence length="76" mass="8867">MMLSKLRQFNLFSATLPAWVNHTIMACPIRKYIYFPCSLYVTSTHIITYKRTWLSTSGTTLKTNPTTWKTKTNSLF</sequence>
<dbReference type="EMBL" id="CM007898">
    <property type="protein sequence ID" value="OTG15290.1"/>
    <property type="molecule type" value="Genomic_DNA"/>
</dbReference>
<dbReference type="AlphaFoldDB" id="A0A251TW02"/>
<name>A0A251TW02_HELAN</name>
<reference evidence="2" key="2">
    <citation type="submission" date="2017-02" db="EMBL/GenBank/DDBJ databases">
        <title>Sunflower complete genome.</title>
        <authorList>
            <person name="Langlade N."/>
            <person name="Munos S."/>
        </authorList>
    </citation>
    <scope>NUCLEOTIDE SEQUENCE [LARGE SCALE GENOMIC DNA]</scope>
    <source>
        <tissue evidence="2">Leaves</tissue>
    </source>
</reference>
<keyword evidence="3" id="KW-1185">Reference proteome</keyword>
<protein>
    <submittedName>
        <fullName evidence="2">Uncharacterized protein</fullName>
    </submittedName>
</protein>
<reference evidence="1 3" key="1">
    <citation type="journal article" date="2017" name="Nature">
        <title>The sunflower genome provides insights into oil metabolism, flowering and Asterid evolution.</title>
        <authorList>
            <person name="Badouin H."/>
            <person name="Gouzy J."/>
            <person name="Grassa C.J."/>
            <person name="Murat F."/>
            <person name="Staton S.E."/>
            <person name="Cottret L."/>
            <person name="Lelandais-Briere C."/>
            <person name="Owens G.L."/>
            <person name="Carrere S."/>
            <person name="Mayjonade B."/>
            <person name="Legrand L."/>
            <person name="Gill N."/>
            <person name="Kane N.C."/>
            <person name="Bowers J.E."/>
            <person name="Hubner S."/>
            <person name="Bellec A."/>
            <person name="Berard A."/>
            <person name="Berges H."/>
            <person name="Blanchet N."/>
            <person name="Boniface M.C."/>
            <person name="Brunel D."/>
            <person name="Catrice O."/>
            <person name="Chaidir N."/>
            <person name="Claudel C."/>
            <person name="Donnadieu C."/>
            <person name="Faraut T."/>
            <person name="Fievet G."/>
            <person name="Helmstetter N."/>
            <person name="King M."/>
            <person name="Knapp S.J."/>
            <person name="Lai Z."/>
            <person name="Le Paslier M.C."/>
            <person name="Lippi Y."/>
            <person name="Lorenzon L."/>
            <person name="Mandel J.R."/>
            <person name="Marage G."/>
            <person name="Marchand G."/>
            <person name="Marquand E."/>
            <person name="Bret-Mestries E."/>
            <person name="Morien E."/>
            <person name="Nambeesan S."/>
            <person name="Nguyen T."/>
            <person name="Pegot-Espagnet P."/>
            <person name="Pouilly N."/>
            <person name="Raftis F."/>
            <person name="Sallet E."/>
            <person name="Schiex T."/>
            <person name="Thomas J."/>
            <person name="Vandecasteele C."/>
            <person name="Vares D."/>
            <person name="Vear F."/>
            <person name="Vautrin S."/>
            <person name="Crespi M."/>
            <person name="Mangin B."/>
            <person name="Burke J.M."/>
            <person name="Salse J."/>
            <person name="Munos S."/>
            <person name="Vincourt P."/>
            <person name="Rieseberg L.H."/>
            <person name="Langlade N.B."/>
        </authorList>
    </citation>
    <scope>NUCLEOTIDE SEQUENCE [LARGE SCALE GENOMIC DNA]</scope>
    <source>
        <strain evidence="3">cv. SF193</strain>
        <tissue evidence="1">Leaves</tissue>
    </source>
</reference>
<gene>
    <name evidence="2" type="ORF">HannXRQ_Chr09g0258801</name>
    <name evidence="1" type="ORF">HanXRQr2_Chr09g0390751</name>
</gene>
<dbReference type="PROSITE" id="PS51257">
    <property type="entry name" value="PROKAR_LIPOPROTEIN"/>
    <property type="match status" value="1"/>
</dbReference>
<reference evidence="1" key="3">
    <citation type="submission" date="2020-06" db="EMBL/GenBank/DDBJ databases">
        <title>Helianthus annuus Genome sequencing and assembly Release 2.</title>
        <authorList>
            <person name="Gouzy J."/>
            <person name="Langlade N."/>
            <person name="Munos S."/>
        </authorList>
    </citation>
    <scope>NUCLEOTIDE SEQUENCE</scope>
    <source>
        <tissue evidence="1">Leaves</tissue>
    </source>
</reference>